<evidence type="ECO:0000313" key="1">
    <source>
        <dbReference type="EMBL" id="OGG35769.1"/>
    </source>
</evidence>
<dbReference type="InterPro" id="IPR013785">
    <property type="entry name" value="Aldolase_TIM"/>
</dbReference>
<sequence>MNCELDTFRSNTGTLEERIQRATGLNGTGDLIAQMKSREQNRATDLLLESPCNERCVACFFQEAGGPGSIRLTTEVVNDIRTTAGILGAPDKTMFTLYPKEITTAMPLLPVFSERAVTRTLTNGKRLGEPGVIETLKNAGIRDLMVTVPGNAASYALYTQEKEQTYDRLLNNIGSAIRSGLTVSTFYPVFRPNIDDVLETTLRLQELGVREIKFIRVIPAGAARNLSDDIFTDNDSTLQFLSNVNEARKQAGNTMELTLFGGSFGPNFFAKSIYRYLAGASDRWPGSQYYCPMVNGQFIGIAFGTGKGYPCFKALAFPELISGEYKNGKLTREPVTLTDKNLENGLRGQCAKDNCDYQPLCMGGCRITAFAFAKRRGEPDPLYAGQDVCITRLLEENQ</sequence>
<comment type="caution">
    <text evidence="1">The sequence shown here is derived from an EMBL/GenBank/DDBJ whole genome shotgun (WGS) entry which is preliminary data.</text>
</comment>
<dbReference type="PANTHER" id="PTHR11228:SF7">
    <property type="entry name" value="PQQA PEPTIDE CYCLASE"/>
    <property type="match status" value="1"/>
</dbReference>
<organism evidence="1 2">
    <name type="scientific">Candidatus Gottesmanbacteria bacterium RIFOXYB1_FULL_47_11</name>
    <dbReference type="NCBI Taxonomy" id="1798401"/>
    <lineage>
        <taxon>Bacteria</taxon>
        <taxon>Candidatus Gottesmaniibacteriota</taxon>
    </lineage>
</organism>
<name>A0A1F6BFP3_9BACT</name>
<protein>
    <recommendedName>
        <fullName evidence="3">Radical SAM core domain-containing protein</fullName>
    </recommendedName>
</protein>
<dbReference type="STRING" id="1798401.A2363_03530"/>
<reference evidence="1 2" key="1">
    <citation type="journal article" date="2016" name="Nat. Commun.">
        <title>Thousands of microbial genomes shed light on interconnected biogeochemical processes in an aquifer system.</title>
        <authorList>
            <person name="Anantharaman K."/>
            <person name="Brown C.T."/>
            <person name="Hug L.A."/>
            <person name="Sharon I."/>
            <person name="Castelle C.J."/>
            <person name="Probst A.J."/>
            <person name="Thomas B.C."/>
            <person name="Singh A."/>
            <person name="Wilkins M.J."/>
            <person name="Karaoz U."/>
            <person name="Brodie E.L."/>
            <person name="Williams K.H."/>
            <person name="Hubbard S.S."/>
            <person name="Banfield J.F."/>
        </authorList>
    </citation>
    <scope>NUCLEOTIDE SEQUENCE [LARGE SCALE GENOMIC DNA]</scope>
</reference>
<dbReference type="InterPro" id="IPR058240">
    <property type="entry name" value="rSAM_sf"/>
</dbReference>
<evidence type="ECO:0000313" key="2">
    <source>
        <dbReference type="Proteomes" id="UP000176186"/>
    </source>
</evidence>
<dbReference type="InterPro" id="IPR050377">
    <property type="entry name" value="Radical_SAM_PqqE_MftC-like"/>
</dbReference>
<dbReference type="PANTHER" id="PTHR11228">
    <property type="entry name" value="RADICAL SAM DOMAIN PROTEIN"/>
    <property type="match status" value="1"/>
</dbReference>
<dbReference type="SUPFAM" id="SSF102114">
    <property type="entry name" value="Radical SAM enzymes"/>
    <property type="match status" value="1"/>
</dbReference>
<proteinExistence type="predicted"/>
<dbReference type="Gene3D" id="3.20.20.70">
    <property type="entry name" value="Aldolase class I"/>
    <property type="match status" value="1"/>
</dbReference>
<gene>
    <name evidence="1" type="ORF">A2363_03530</name>
</gene>
<evidence type="ECO:0008006" key="3">
    <source>
        <dbReference type="Google" id="ProtNLM"/>
    </source>
</evidence>
<accession>A0A1F6BFP3</accession>
<dbReference type="Proteomes" id="UP000176186">
    <property type="component" value="Unassembled WGS sequence"/>
</dbReference>
<dbReference type="EMBL" id="MFKE01000005">
    <property type="protein sequence ID" value="OGG35769.1"/>
    <property type="molecule type" value="Genomic_DNA"/>
</dbReference>
<dbReference type="AlphaFoldDB" id="A0A1F6BFP3"/>